<evidence type="ECO:0000256" key="4">
    <source>
        <dbReference type="ARBA" id="ARBA00022692"/>
    </source>
</evidence>
<dbReference type="Pfam" id="PF00122">
    <property type="entry name" value="E1-E2_ATPase"/>
    <property type="match status" value="1"/>
</dbReference>
<dbReference type="Gene3D" id="3.40.1110.10">
    <property type="entry name" value="Calcium-transporting ATPase, cytoplasmic domain N"/>
    <property type="match status" value="1"/>
</dbReference>
<evidence type="ECO:0000259" key="18">
    <source>
        <dbReference type="Pfam" id="PF16209"/>
    </source>
</evidence>
<dbReference type="SFLD" id="SFLDG00002">
    <property type="entry name" value="C1.7:_P-type_atpase_like"/>
    <property type="match status" value="1"/>
</dbReference>
<evidence type="ECO:0000256" key="2">
    <source>
        <dbReference type="ARBA" id="ARBA00004308"/>
    </source>
</evidence>
<keyword evidence="11 16" id="KW-0472">Membrane</keyword>
<dbReference type="HOGENOM" id="CLU_000846_3_1_1"/>
<dbReference type="Gene3D" id="3.40.50.1000">
    <property type="entry name" value="HAD superfamily/HAD-like"/>
    <property type="match status" value="1"/>
</dbReference>
<dbReference type="InterPro" id="IPR044492">
    <property type="entry name" value="P_typ_ATPase_HD_dom"/>
</dbReference>
<feature type="domain" description="P-type ATPase C-terminal" evidence="19">
    <location>
        <begin position="780"/>
        <end position="1019"/>
    </location>
</feature>
<evidence type="ECO:0000259" key="17">
    <source>
        <dbReference type="Pfam" id="PF00122"/>
    </source>
</evidence>
<dbReference type="InterPro" id="IPR023299">
    <property type="entry name" value="ATPase_P-typ_cyto_dom_N"/>
</dbReference>
<dbReference type="eggNOG" id="KOG0206">
    <property type="taxonomic scope" value="Eukaryota"/>
</dbReference>
<feature type="binding site" evidence="14">
    <location>
        <position position="638"/>
    </location>
    <ligand>
        <name>ATP</name>
        <dbReference type="ChEBI" id="CHEBI:30616"/>
    </ligand>
</feature>
<evidence type="ECO:0000256" key="16">
    <source>
        <dbReference type="RuleBase" id="RU362033"/>
    </source>
</evidence>
<evidence type="ECO:0000256" key="3">
    <source>
        <dbReference type="ARBA" id="ARBA00008109"/>
    </source>
</evidence>
<feature type="transmembrane region" description="Helical" evidence="16">
    <location>
        <begin position="43"/>
        <end position="60"/>
    </location>
</feature>
<dbReference type="AlphaFoldDB" id="I1QZW0"/>
<evidence type="ECO:0000256" key="11">
    <source>
        <dbReference type="ARBA" id="ARBA00023136"/>
    </source>
</evidence>
<dbReference type="OMA" id="IAITTWH"/>
<dbReference type="Pfam" id="PF16212">
    <property type="entry name" value="PhoLip_ATPase_C"/>
    <property type="match status" value="1"/>
</dbReference>
<evidence type="ECO:0000256" key="13">
    <source>
        <dbReference type="PIRSR" id="PIRSR606539-1"/>
    </source>
</evidence>
<keyword evidence="9 16" id="KW-1278">Translocase</keyword>
<dbReference type="GO" id="GO:0016887">
    <property type="term" value="F:ATP hydrolysis activity"/>
    <property type="evidence" value="ECO:0007669"/>
    <property type="project" value="InterPro"/>
</dbReference>
<evidence type="ECO:0000256" key="5">
    <source>
        <dbReference type="ARBA" id="ARBA00022723"/>
    </source>
</evidence>
<protein>
    <recommendedName>
        <fullName evidence="16">Phospholipid-transporting ATPase</fullName>
        <ecNumber evidence="16">7.6.2.1</ecNumber>
    </recommendedName>
</protein>
<dbReference type="EnsemblPlants" id="ORGLA11G0105200.1">
    <property type="protein sequence ID" value="ORGLA11G0105200.1"/>
    <property type="gene ID" value="ORGLA11G0105200"/>
</dbReference>
<keyword evidence="10 16" id="KW-1133">Transmembrane helix</keyword>
<dbReference type="InterPro" id="IPR018303">
    <property type="entry name" value="ATPase_P-typ_P_site"/>
</dbReference>
<dbReference type="PROSITE" id="PS00154">
    <property type="entry name" value="ATPASE_E1_E2"/>
    <property type="match status" value="1"/>
</dbReference>
<feature type="transmembrane region" description="Helical" evidence="16">
    <location>
        <begin position="949"/>
        <end position="970"/>
    </location>
</feature>
<keyword evidence="8 15" id="KW-0460">Magnesium</keyword>
<evidence type="ECO:0000256" key="8">
    <source>
        <dbReference type="ARBA" id="ARBA00022842"/>
    </source>
</evidence>
<keyword evidence="21" id="KW-1185">Reference proteome</keyword>
<dbReference type="InterPro" id="IPR032631">
    <property type="entry name" value="P-type_ATPase_N"/>
</dbReference>
<feature type="binding site" evidence="15">
    <location>
        <position position="754"/>
    </location>
    <ligand>
        <name>Mg(2+)</name>
        <dbReference type="ChEBI" id="CHEBI:18420"/>
    </ligand>
</feature>
<dbReference type="GO" id="GO:0005524">
    <property type="term" value="F:ATP binding"/>
    <property type="evidence" value="ECO:0007669"/>
    <property type="project" value="UniProtKB-UniRule"/>
</dbReference>
<comment type="catalytic activity">
    <reaction evidence="12 16">
        <text>ATP + H2O + phospholipidSide 1 = ADP + phosphate + phospholipidSide 2.</text>
        <dbReference type="EC" id="7.6.2.1"/>
    </reaction>
</comment>
<reference evidence="20 21" key="2">
    <citation type="submission" date="2018-04" db="EMBL/GenBank/DDBJ databases">
        <title>OglaRS2 (Oryza glaberrima Reference Sequence Version 2).</title>
        <authorList>
            <person name="Zhang J."/>
            <person name="Kudrna D."/>
            <person name="Lee S."/>
            <person name="Talag J."/>
            <person name="Rajasekar S."/>
            <person name="Wing R.A."/>
        </authorList>
    </citation>
    <scope>NUCLEOTIDE SEQUENCE [LARGE SCALE GENOMIC DNA]</scope>
    <source>
        <strain evidence="20 21">cv. IRGC 96717</strain>
    </source>
</reference>
<dbReference type="Proteomes" id="UP000007306">
    <property type="component" value="Chromosome 11"/>
</dbReference>
<keyword evidence="7 14" id="KW-0067">ATP-binding</keyword>
<keyword evidence="6 14" id="KW-0547">Nucleotide-binding</keyword>
<dbReference type="InterPro" id="IPR036412">
    <property type="entry name" value="HAD-like_sf"/>
</dbReference>
<dbReference type="GO" id="GO:0140326">
    <property type="term" value="F:ATPase-coupled intramembrane lipid transporter activity"/>
    <property type="evidence" value="ECO:0007669"/>
    <property type="project" value="UniProtKB-EC"/>
</dbReference>
<dbReference type="NCBIfam" id="TIGR01494">
    <property type="entry name" value="ATPase_P-type"/>
    <property type="match status" value="1"/>
</dbReference>
<evidence type="ECO:0000256" key="1">
    <source>
        <dbReference type="ARBA" id="ARBA00004141"/>
    </source>
</evidence>
<feature type="domain" description="P-type ATPase A" evidence="17">
    <location>
        <begin position="99"/>
        <end position="159"/>
    </location>
</feature>
<evidence type="ECO:0000256" key="15">
    <source>
        <dbReference type="PIRSR" id="PIRSR606539-3"/>
    </source>
</evidence>
<evidence type="ECO:0000256" key="7">
    <source>
        <dbReference type="ARBA" id="ARBA00022840"/>
    </source>
</evidence>
<feature type="binding site" evidence="14">
    <location>
        <position position="558"/>
    </location>
    <ligand>
        <name>ATP</name>
        <dbReference type="ChEBI" id="CHEBI:30616"/>
    </ligand>
</feature>
<keyword evidence="5 15" id="KW-0479">Metal-binding</keyword>
<dbReference type="GO" id="GO:0005886">
    <property type="term" value="C:plasma membrane"/>
    <property type="evidence" value="ECO:0007669"/>
    <property type="project" value="TreeGrafter"/>
</dbReference>
<dbReference type="PANTHER" id="PTHR24092">
    <property type="entry name" value="PROBABLE PHOSPHOLIPID-TRANSPORTING ATPASE"/>
    <property type="match status" value="1"/>
</dbReference>
<feature type="binding site" evidence="14">
    <location>
        <position position="639"/>
    </location>
    <ligand>
        <name>ATP</name>
        <dbReference type="ChEBI" id="CHEBI:30616"/>
    </ligand>
</feature>
<feature type="transmembrane region" description="Helical" evidence="16">
    <location>
        <begin position="820"/>
        <end position="841"/>
    </location>
</feature>
<dbReference type="InterPro" id="IPR006539">
    <property type="entry name" value="P-type_ATPase_IV"/>
</dbReference>
<proteinExistence type="inferred from homology"/>
<dbReference type="InterPro" id="IPR008250">
    <property type="entry name" value="ATPase_P-typ_transduc_dom_A_sf"/>
</dbReference>
<dbReference type="FunFam" id="3.40.50.1000:FF:000084">
    <property type="entry name" value="Phospholipid-transporting ATPase"/>
    <property type="match status" value="1"/>
</dbReference>
<reference evidence="20" key="1">
    <citation type="submission" date="2015-06" db="UniProtKB">
        <authorList>
            <consortium name="EnsemblPlants"/>
        </authorList>
    </citation>
    <scope>IDENTIFICATION</scope>
</reference>
<feature type="binding site" evidence="15">
    <location>
        <position position="440"/>
    </location>
    <ligand>
        <name>Mg(2+)</name>
        <dbReference type="ChEBI" id="CHEBI:18420"/>
    </ligand>
</feature>
<comment type="subcellular location">
    <subcellularLocation>
        <location evidence="2">Endomembrane system</location>
    </subcellularLocation>
    <subcellularLocation>
        <location evidence="1 16">Membrane</location>
        <topology evidence="1 16">Multi-pass membrane protein</topology>
    </subcellularLocation>
</comment>
<dbReference type="PANTHER" id="PTHR24092:SF19">
    <property type="entry name" value="PHOSPHOLIPID-TRANSPORTING ATPASE"/>
    <property type="match status" value="1"/>
</dbReference>
<dbReference type="InterPro" id="IPR059000">
    <property type="entry name" value="ATPase_P-type_domA"/>
</dbReference>
<evidence type="ECO:0000259" key="19">
    <source>
        <dbReference type="Pfam" id="PF16212"/>
    </source>
</evidence>
<dbReference type="Pfam" id="PF16209">
    <property type="entry name" value="PhoLip_ATPase_N"/>
    <property type="match status" value="1"/>
</dbReference>
<dbReference type="EC" id="7.6.2.1" evidence="16"/>
<feature type="transmembrane region" description="Helical" evidence="16">
    <location>
        <begin position="896"/>
        <end position="916"/>
    </location>
</feature>
<accession>I1QZW0</accession>
<feature type="binding site" evidence="14">
    <location>
        <position position="439"/>
    </location>
    <ligand>
        <name>ATP</name>
        <dbReference type="ChEBI" id="CHEBI:30616"/>
    </ligand>
</feature>
<dbReference type="SUPFAM" id="SSF81653">
    <property type="entry name" value="Calcium ATPase, transduction domain A"/>
    <property type="match status" value="1"/>
</dbReference>
<feature type="binding site" evidence="14">
    <location>
        <position position="757"/>
    </location>
    <ligand>
        <name>ATP</name>
        <dbReference type="ChEBI" id="CHEBI:30616"/>
    </ligand>
</feature>
<feature type="binding site" evidence="14">
    <location>
        <position position="438"/>
    </location>
    <ligand>
        <name>ATP</name>
        <dbReference type="ChEBI" id="CHEBI:30616"/>
    </ligand>
</feature>
<feature type="transmembrane region" description="Helical" evidence="16">
    <location>
        <begin position="991"/>
        <end position="1012"/>
    </location>
</feature>
<dbReference type="InterPro" id="IPR032630">
    <property type="entry name" value="P_typ_ATPase_c"/>
</dbReference>
<dbReference type="InterPro" id="IPR023214">
    <property type="entry name" value="HAD_sf"/>
</dbReference>
<feature type="active site" description="4-aspartylphosphate intermediate" evidence="13">
    <location>
        <position position="438"/>
    </location>
</feature>
<organism evidence="20 21">
    <name type="scientific">Oryza glaberrima</name>
    <name type="common">African rice</name>
    <dbReference type="NCBI Taxonomy" id="4538"/>
    <lineage>
        <taxon>Eukaryota</taxon>
        <taxon>Viridiplantae</taxon>
        <taxon>Streptophyta</taxon>
        <taxon>Embryophyta</taxon>
        <taxon>Tracheophyta</taxon>
        <taxon>Spermatophyta</taxon>
        <taxon>Magnoliopsida</taxon>
        <taxon>Liliopsida</taxon>
        <taxon>Poales</taxon>
        <taxon>Poaceae</taxon>
        <taxon>BOP clade</taxon>
        <taxon>Oryzoideae</taxon>
        <taxon>Oryzeae</taxon>
        <taxon>Oryzinae</taxon>
        <taxon>Oryza</taxon>
    </lineage>
</organism>
<dbReference type="GO" id="GO:0045332">
    <property type="term" value="P:phospholipid translocation"/>
    <property type="evidence" value="ECO:0007669"/>
    <property type="project" value="TreeGrafter"/>
</dbReference>
<dbReference type="STRING" id="4538.I1QZW0"/>
<dbReference type="SUPFAM" id="SSF81665">
    <property type="entry name" value="Calcium ATPase, transmembrane domain M"/>
    <property type="match status" value="1"/>
</dbReference>
<comment type="similarity">
    <text evidence="3 16">Belongs to the cation transport ATPase (P-type) (TC 3.A.3) family. Type IV subfamily.</text>
</comment>
<evidence type="ECO:0000256" key="12">
    <source>
        <dbReference type="ARBA" id="ARBA00034036"/>
    </source>
</evidence>
<evidence type="ECO:0000313" key="21">
    <source>
        <dbReference type="Proteomes" id="UP000007306"/>
    </source>
</evidence>
<dbReference type="Pfam" id="PF00702">
    <property type="entry name" value="Hydrolase"/>
    <property type="match status" value="1"/>
</dbReference>
<dbReference type="InterPro" id="IPR001757">
    <property type="entry name" value="P_typ_ATPase"/>
</dbReference>
<feature type="binding site" evidence="14">
    <location>
        <position position="729"/>
    </location>
    <ligand>
        <name>ATP</name>
        <dbReference type="ChEBI" id="CHEBI:30616"/>
    </ligand>
</feature>
<comment type="cofactor">
    <cofactor evidence="15">
        <name>Mg(2+)</name>
        <dbReference type="ChEBI" id="CHEBI:18420"/>
    </cofactor>
</comment>
<feature type="binding site" evidence="14">
    <location>
        <position position="440"/>
    </location>
    <ligand>
        <name>ATP</name>
        <dbReference type="ChEBI" id="CHEBI:30616"/>
    </ligand>
</feature>
<evidence type="ECO:0000256" key="9">
    <source>
        <dbReference type="ARBA" id="ARBA00022967"/>
    </source>
</evidence>
<dbReference type="InterPro" id="IPR023298">
    <property type="entry name" value="ATPase_P-typ_TM_dom_sf"/>
</dbReference>
<feature type="binding site" evidence="14">
    <location>
        <position position="516"/>
    </location>
    <ligand>
        <name>ATP</name>
        <dbReference type="ChEBI" id="CHEBI:30616"/>
    </ligand>
</feature>
<feature type="transmembrane region" description="Helical" evidence="16">
    <location>
        <begin position="925"/>
        <end position="943"/>
    </location>
</feature>
<feature type="binding site" evidence="15">
    <location>
        <position position="758"/>
    </location>
    <ligand>
        <name>Mg(2+)</name>
        <dbReference type="ChEBI" id="CHEBI:18420"/>
    </ligand>
</feature>
<name>I1QZW0_ORYGL</name>
<dbReference type="NCBIfam" id="TIGR01652">
    <property type="entry name" value="ATPase-Plipid"/>
    <property type="match status" value="1"/>
</dbReference>
<dbReference type="SFLD" id="SFLDF00027">
    <property type="entry name" value="p-type_atpase"/>
    <property type="match status" value="1"/>
</dbReference>
<dbReference type="Gene3D" id="2.70.150.10">
    <property type="entry name" value="Calcium-transporting ATPase, cytoplasmic transduction domain A"/>
    <property type="match status" value="1"/>
</dbReference>
<evidence type="ECO:0000313" key="20">
    <source>
        <dbReference type="EnsemblPlants" id="ORGLA11G0105200.1"/>
    </source>
</evidence>
<dbReference type="SUPFAM" id="SSF56784">
    <property type="entry name" value="HAD-like"/>
    <property type="match status" value="1"/>
</dbReference>
<feature type="domain" description="P-type ATPase N-terminal" evidence="18">
    <location>
        <begin position="5"/>
        <end position="69"/>
    </location>
</feature>
<evidence type="ECO:0000256" key="14">
    <source>
        <dbReference type="PIRSR" id="PIRSR606539-2"/>
    </source>
</evidence>
<dbReference type="SFLD" id="SFLDS00003">
    <property type="entry name" value="Haloacid_Dehalogenase"/>
    <property type="match status" value="1"/>
</dbReference>
<feature type="binding site" evidence="14">
    <location>
        <position position="640"/>
    </location>
    <ligand>
        <name>ATP</name>
        <dbReference type="ChEBI" id="CHEBI:30616"/>
    </ligand>
</feature>
<dbReference type="PRINTS" id="PR00119">
    <property type="entry name" value="CATATPASE"/>
</dbReference>
<feature type="binding site" evidence="14">
    <location>
        <position position="735"/>
    </location>
    <ligand>
        <name>ATP</name>
        <dbReference type="ChEBI" id="CHEBI:30616"/>
    </ligand>
</feature>
<evidence type="ECO:0000256" key="6">
    <source>
        <dbReference type="ARBA" id="ARBA00022741"/>
    </source>
</evidence>
<feature type="transmembrane region" description="Helical" evidence="16">
    <location>
        <begin position="328"/>
        <end position="347"/>
    </location>
</feature>
<feature type="binding site" evidence="14">
    <location>
        <position position="758"/>
    </location>
    <ligand>
        <name>ATP</name>
        <dbReference type="ChEBI" id="CHEBI:30616"/>
    </ligand>
</feature>
<dbReference type="FunFam" id="2.70.150.10:FF:000032">
    <property type="entry name" value="Phospholipid-transporting ATPase"/>
    <property type="match status" value="1"/>
</dbReference>
<keyword evidence="4 16" id="KW-0812">Transmembrane</keyword>
<dbReference type="SUPFAM" id="SSF81660">
    <property type="entry name" value="Metal cation-transporting ATPase, ATP-binding domain N"/>
    <property type="match status" value="1"/>
</dbReference>
<dbReference type="GO" id="GO:0000287">
    <property type="term" value="F:magnesium ion binding"/>
    <property type="evidence" value="ECO:0007669"/>
    <property type="project" value="UniProtKB-UniRule"/>
</dbReference>
<dbReference type="Gramene" id="ORGLA11G0105200.1">
    <property type="protein sequence ID" value="ORGLA11G0105200.1"/>
    <property type="gene ID" value="ORGLA11G0105200"/>
</dbReference>
<sequence length="1108" mass="125182">MKRFVYINDESYQNDYCDNRISNTKYTLLNFLPKNLWEQFRRFMNQYFLLIACLQLWSLITPVNPASTWGPLIFIFAVSATKEAWDDYNRYISDKQANEKEVWIVKNGTRKHIQAQDIRVGNIVWIRENEEVPCDLVLIGTSDSQGICHVETAALDGEIDLKTRVIPLTCVGLDSEQLHKIKGVIECPNPDKDIRRLDANIRLFPPFIDNDICPLTISNTLLQSCYLRNTEWACGVAVYTECVKIFMQSDGTRLILKDTIYVANVKQIAIQVYPNLIYKAKTEVEFTKGLIIVNFNFSGNETKLGMSRGVPEPKLTAMDAMIDKLTGAIFLFQIAVVVVLGSAGNVWKDTEARKQWYVKYDDDEPWYQILVIPLRFELLCSIMIPISIKVSLDFVKSLYAKFIDWDEEMYDHETDTPAHAANTAISEDLGQVEYILTDKTGTLTENKMIFRRCCIGGTFYGNESGDALRDVELLNAVANNSPHVIKFLTVMTLCNTVIPIKSSSGAILYKAQSQDEDALVNAASNLHMVLVNKNGNTAGQRIKTFVDAVDKYAQLGLRTLCLGWRELESEEYLEWSRSFKEANSALIDREWKVAEVCQKLEHSLEILGVSAIEDRLQAGVPETIEILRQSGINFWMLTGDKQSTAIQIALLCNLISSEPKGQLLYINGRTVDEVARSLERVLLTMRITTSEPKELAFVVDGWALEIILSRYNEAFTELAVLSKTAICCRVTPSQKAQLVKLLKSCDYRTLAIGDGGNDVRMIQQADIGVGISGREGLQAARAADYSVGKFRFLKRLILVHGRYSYNRTAFLSQYSFYKSLLICFIQILFSFLSGIAGTSLFNSVSLMAYNVFYTSIPVLTTVLDKDLSEKTVMQNPEILLYCQAGRLLNPSTFAGWFGRSLYHAIVVFLITVHAYANEKSEMEELSMVALSGSIWLQAFVVTLEMNSFTFVQFLAIWGNFIAFYIINFFISSIPSAGMYTIMFRLCRQPTYWVTLLLISGVGMGPVLALKYFRYTYRPSAINILQKAERSRGPMYTLVNLESQLRSDMENTNISISTPPVKNKNSVYEPLLSDSPISSRRSLVSSSFDIFQPAQSRTTSSFPRNIKAN</sequence>
<feature type="binding site" evidence="15">
    <location>
        <position position="438"/>
    </location>
    <ligand>
        <name>Mg(2+)</name>
        <dbReference type="ChEBI" id="CHEBI:18420"/>
    </ligand>
</feature>
<evidence type="ECO:0000256" key="10">
    <source>
        <dbReference type="ARBA" id="ARBA00022989"/>
    </source>
</evidence>